<feature type="region of interest" description="Disordered" evidence="1">
    <location>
        <begin position="150"/>
        <end position="185"/>
    </location>
</feature>
<evidence type="ECO:0008006" key="5">
    <source>
        <dbReference type="Google" id="ProtNLM"/>
    </source>
</evidence>
<evidence type="ECO:0000313" key="3">
    <source>
        <dbReference type="EMBL" id="CAA2962509.1"/>
    </source>
</evidence>
<protein>
    <recommendedName>
        <fullName evidence="5">Secreted protein</fullName>
    </recommendedName>
</protein>
<feature type="signal peptide" evidence="2">
    <location>
        <begin position="1"/>
        <end position="21"/>
    </location>
</feature>
<feature type="compositionally biased region" description="Low complexity" evidence="1">
    <location>
        <begin position="121"/>
        <end position="133"/>
    </location>
</feature>
<evidence type="ECO:0000256" key="1">
    <source>
        <dbReference type="SAM" id="MobiDB-lite"/>
    </source>
</evidence>
<reference evidence="3 4" key="1">
    <citation type="submission" date="2019-12" db="EMBL/GenBank/DDBJ databases">
        <authorList>
            <person name="Alioto T."/>
            <person name="Alioto T."/>
            <person name="Gomez Garrido J."/>
        </authorList>
    </citation>
    <scope>NUCLEOTIDE SEQUENCE [LARGE SCALE GENOMIC DNA]</scope>
</reference>
<dbReference type="Proteomes" id="UP000594638">
    <property type="component" value="Unassembled WGS sequence"/>
</dbReference>
<dbReference type="Gramene" id="OE9A017776T1">
    <property type="protein sequence ID" value="OE9A017776C1"/>
    <property type="gene ID" value="OE9A017776"/>
</dbReference>
<feature type="region of interest" description="Disordered" evidence="1">
    <location>
        <begin position="215"/>
        <end position="275"/>
    </location>
</feature>
<proteinExistence type="predicted"/>
<evidence type="ECO:0000256" key="2">
    <source>
        <dbReference type="SAM" id="SignalP"/>
    </source>
</evidence>
<evidence type="ECO:0000313" key="4">
    <source>
        <dbReference type="Proteomes" id="UP000594638"/>
    </source>
</evidence>
<comment type="caution">
    <text evidence="3">The sequence shown here is derived from an EMBL/GenBank/DDBJ whole genome shotgun (WGS) entry which is preliminary data.</text>
</comment>
<keyword evidence="4" id="KW-1185">Reference proteome</keyword>
<feature type="region of interest" description="Disordered" evidence="1">
    <location>
        <begin position="103"/>
        <end position="133"/>
    </location>
</feature>
<organism evidence="3 4">
    <name type="scientific">Olea europaea subsp. europaea</name>
    <dbReference type="NCBI Taxonomy" id="158383"/>
    <lineage>
        <taxon>Eukaryota</taxon>
        <taxon>Viridiplantae</taxon>
        <taxon>Streptophyta</taxon>
        <taxon>Embryophyta</taxon>
        <taxon>Tracheophyta</taxon>
        <taxon>Spermatophyta</taxon>
        <taxon>Magnoliopsida</taxon>
        <taxon>eudicotyledons</taxon>
        <taxon>Gunneridae</taxon>
        <taxon>Pentapetalae</taxon>
        <taxon>asterids</taxon>
        <taxon>lamiids</taxon>
        <taxon>Lamiales</taxon>
        <taxon>Oleaceae</taxon>
        <taxon>Oleeae</taxon>
        <taxon>Olea</taxon>
    </lineage>
</organism>
<accession>A0A8S0Q437</accession>
<feature type="compositionally biased region" description="Basic and acidic residues" evidence="1">
    <location>
        <begin position="247"/>
        <end position="264"/>
    </location>
</feature>
<dbReference type="EMBL" id="CACTIH010001051">
    <property type="protein sequence ID" value="CAA2962509.1"/>
    <property type="molecule type" value="Genomic_DNA"/>
</dbReference>
<keyword evidence="2" id="KW-0732">Signal</keyword>
<feature type="compositionally biased region" description="Pro residues" evidence="1">
    <location>
        <begin position="165"/>
        <end position="179"/>
    </location>
</feature>
<name>A0A8S0Q437_OLEEU</name>
<sequence>MARMRVCVVTLLFVPVHYLCGHSRGSALRQTARDCARLRNSETARGPFVAKGLENGTRSRASGRGKSLRATTSRWMLSILAADWNLQIARRTPPGRAFIELTQNQSDKTRASAAAASGQIRLSASKRASGRASRSRAVLISGARGISGVDAKELVDDDTTNSSALPPPDNVRPPPPPPPWDKRQGVHTQVRLFTEASPPRFANREALALCVSARATSTHTQIRESAHPRERSRPTTRAPVRVHLNHAVRDIQLRRRESREKQEQSSDSTVRLLKD</sequence>
<feature type="chain" id="PRO_5035887706" description="Secreted protein" evidence="2">
    <location>
        <begin position="22"/>
        <end position="275"/>
    </location>
</feature>
<feature type="compositionally biased region" description="Basic and acidic residues" evidence="1">
    <location>
        <begin position="221"/>
        <end position="233"/>
    </location>
</feature>
<dbReference type="AlphaFoldDB" id="A0A8S0Q437"/>
<gene>
    <name evidence="3" type="ORF">OLEA9_A017776</name>
</gene>